<dbReference type="Proteomes" id="UP000267017">
    <property type="component" value="Unassembled WGS sequence"/>
</dbReference>
<dbReference type="RefSeq" id="WP_128633283.1">
    <property type="nucleotide sequence ID" value="NZ_RRCN01000001.1"/>
</dbReference>
<name>A0A3P3U6V0_9BACL</name>
<reference evidence="1 2" key="1">
    <citation type="submission" date="2018-11" db="EMBL/GenBank/DDBJ databases">
        <title>Genome sequencing of Paenibacillus sp. KCOM 3021 (= ChDC PVNT-B20).</title>
        <authorList>
            <person name="Kook J.-K."/>
            <person name="Park S.-N."/>
            <person name="Lim Y.K."/>
        </authorList>
    </citation>
    <scope>NUCLEOTIDE SEQUENCE [LARGE SCALE GENOMIC DNA]</scope>
    <source>
        <strain evidence="1 2">KCOM 3021</strain>
    </source>
</reference>
<dbReference type="OrthoDB" id="9792987at2"/>
<keyword evidence="2" id="KW-1185">Reference proteome</keyword>
<organism evidence="1 2">
    <name type="scientific">Paenibacillus oralis</name>
    <dbReference type="NCBI Taxonomy" id="2490856"/>
    <lineage>
        <taxon>Bacteria</taxon>
        <taxon>Bacillati</taxon>
        <taxon>Bacillota</taxon>
        <taxon>Bacilli</taxon>
        <taxon>Bacillales</taxon>
        <taxon>Paenibacillaceae</taxon>
        <taxon>Paenibacillus</taxon>
    </lineage>
</organism>
<dbReference type="AlphaFoldDB" id="A0A3P3U6V0"/>
<dbReference type="CDD" id="cd02947">
    <property type="entry name" value="TRX_family"/>
    <property type="match status" value="1"/>
</dbReference>
<sequence length="165" mass="19327">MKINNKNIVLGILLGLCIVLVFVSTKQYSQNKDLEKKLQDSKVETPEIYHYLNSLTIPNFEKKVSDKEDFIAYVGRPNCGDCQLFEPQFITLINDYDTDNMWYINVKKLREDNLEKWAVFKEQYGFTQTPAIIHFSNGSIQDMIEWQDNKGLPLSNLKKWLIKNL</sequence>
<dbReference type="SUPFAM" id="SSF52833">
    <property type="entry name" value="Thioredoxin-like"/>
    <property type="match status" value="1"/>
</dbReference>
<protein>
    <submittedName>
        <fullName evidence="1">Thioredoxin</fullName>
    </submittedName>
</protein>
<dbReference type="EMBL" id="RRCN01000001">
    <property type="protein sequence ID" value="RRJ65476.1"/>
    <property type="molecule type" value="Genomic_DNA"/>
</dbReference>
<evidence type="ECO:0000313" key="2">
    <source>
        <dbReference type="Proteomes" id="UP000267017"/>
    </source>
</evidence>
<evidence type="ECO:0000313" key="1">
    <source>
        <dbReference type="EMBL" id="RRJ65476.1"/>
    </source>
</evidence>
<dbReference type="InterPro" id="IPR046698">
    <property type="entry name" value="PedC-like"/>
</dbReference>
<accession>A0A3P3U6V0</accession>
<dbReference type="Gene3D" id="3.40.30.10">
    <property type="entry name" value="Glutaredoxin"/>
    <property type="match status" value="1"/>
</dbReference>
<dbReference type="Pfam" id="PF20207">
    <property type="entry name" value="DUF6568"/>
    <property type="match status" value="1"/>
</dbReference>
<comment type="caution">
    <text evidence="1">The sequence shown here is derived from an EMBL/GenBank/DDBJ whole genome shotgun (WGS) entry which is preliminary data.</text>
</comment>
<gene>
    <name evidence="1" type="ORF">EHV15_23060</name>
</gene>
<proteinExistence type="predicted"/>
<dbReference type="InterPro" id="IPR036249">
    <property type="entry name" value="Thioredoxin-like_sf"/>
</dbReference>